<evidence type="ECO:0008006" key="3">
    <source>
        <dbReference type="Google" id="ProtNLM"/>
    </source>
</evidence>
<name>A0ABT8KKH1_9BACT</name>
<dbReference type="Proteomes" id="UP001172082">
    <property type="component" value="Unassembled WGS sequence"/>
</dbReference>
<accession>A0ABT8KKH1</accession>
<gene>
    <name evidence="1" type="ORF">QQ008_07520</name>
</gene>
<protein>
    <recommendedName>
        <fullName evidence="3">PIG-L family deacetylase</fullName>
    </recommendedName>
</protein>
<keyword evidence="2" id="KW-1185">Reference proteome</keyword>
<dbReference type="EMBL" id="JAUJEA010000002">
    <property type="protein sequence ID" value="MDN5201204.1"/>
    <property type="molecule type" value="Genomic_DNA"/>
</dbReference>
<dbReference type="SUPFAM" id="SSF102588">
    <property type="entry name" value="LmbE-like"/>
    <property type="match status" value="1"/>
</dbReference>
<dbReference type="Pfam" id="PF02585">
    <property type="entry name" value="PIG-L"/>
    <property type="match status" value="1"/>
</dbReference>
<evidence type="ECO:0000313" key="2">
    <source>
        <dbReference type="Proteomes" id="UP001172082"/>
    </source>
</evidence>
<dbReference type="RefSeq" id="WP_346751230.1">
    <property type="nucleotide sequence ID" value="NZ_JAUJEA010000002.1"/>
</dbReference>
<evidence type="ECO:0000313" key="1">
    <source>
        <dbReference type="EMBL" id="MDN5201204.1"/>
    </source>
</evidence>
<sequence>MEEFNRYIILSPHSDDVAFSLGAFIISNNLKDIHVLTFFSRSTCTAKNEKMDVDIVTRIRKKEDEQFFKFCKSKAELFYFDFLDAPIRLNIKEEDVCSTYSTALEKSILNKVEHTLLNLITNDSIILSPLGLGGHVDHLLVREIALKLLRTGYNVGFYEDLPYAGNFLQNAIYHKVFQLNGKYNITLKPLIIDSSLTINDKVKACSNYSSQIENSTIDRIKKYHSQFDNQLVSERIWLQ</sequence>
<proteinExistence type="predicted"/>
<reference evidence="1" key="1">
    <citation type="submission" date="2023-06" db="EMBL/GenBank/DDBJ databases">
        <title>Genomic of Parafulvivirga corallium.</title>
        <authorList>
            <person name="Wang G."/>
        </authorList>
    </citation>
    <scope>NUCLEOTIDE SEQUENCE</scope>
    <source>
        <strain evidence="1">BMA10</strain>
    </source>
</reference>
<dbReference type="InterPro" id="IPR003737">
    <property type="entry name" value="GlcNAc_PI_deacetylase-related"/>
</dbReference>
<dbReference type="InterPro" id="IPR024078">
    <property type="entry name" value="LmbE-like_dom_sf"/>
</dbReference>
<comment type="caution">
    <text evidence="1">The sequence shown here is derived from an EMBL/GenBank/DDBJ whole genome shotgun (WGS) entry which is preliminary data.</text>
</comment>
<dbReference type="Gene3D" id="3.40.50.10320">
    <property type="entry name" value="LmbE-like"/>
    <property type="match status" value="1"/>
</dbReference>
<organism evidence="1 2">
    <name type="scientific">Splendidivirga corallicola</name>
    <dbReference type="NCBI Taxonomy" id="3051826"/>
    <lineage>
        <taxon>Bacteria</taxon>
        <taxon>Pseudomonadati</taxon>
        <taxon>Bacteroidota</taxon>
        <taxon>Cytophagia</taxon>
        <taxon>Cytophagales</taxon>
        <taxon>Splendidivirgaceae</taxon>
        <taxon>Splendidivirga</taxon>
    </lineage>
</organism>